<feature type="domain" description="YtkA-like" evidence="2">
    <location>
        <begin position="43"/>
        <end position="122"/>
    </location>
</feature>
<dbReference type="Proteomes" id="UP000267164">
    <property type="component" value="Chromosome"/>
</dbReference>
<evidence type="ECO:0000313" key="4">
    <source>
        <dbReference type="Proteomes" id="UP000267164"/>
    </source>
</evidence>
<accession>A0A386ZGW4</accession>
<keyword evidence="1" id="KW-0472">Membrane</keyword>
<dbReference type="OrthoDB" id="3695826at2"/>
<dbReference type="Pfam" id="PF13115">
    <property type="entry name" value="YtkA"/>
    <property type="match status" value="1"/>
</dbReference>
<sequence>MSVRRQVTPRRAVIGAVLIVIAALAAWWLWPSDSAKPVSRSTAGPYLVALRVDSPHTGDNTVDLDVTDQQGNVVAPDRISVEPAMPQMGHALPPSPAAAAVTPGHYRATVNLPMPGQWEIAVKLSGAPGTGSATFSVQAN</sequence>
<reference evidence="3 4" key="1">
    <citation type="submission" date="2018-09" db="EMBL/GenBank/DDBJ databases">
        <title>Nocardia yunnanensis sp. nov., an actinomycete isolated from a soil sample.</title>
        <authorList>
            <person name="Zhang J."/>
        </authorList>
    </citation>
    <scope>NUCLEOTIDE SEQUENCE [LARGE SCALE GENOMIC DNA]</scope>
    <source>
        <strain evidence="3 4">CFHS0054</strain>
    </source>
</reference>
<evidence type="ECO:0000259" key="2">
    <source>
        <dbReference type="Pfam" id="PF13115"/>
    </source>
</evidence>
<feature type="transmembrane region" description="Helical" evidence="1">
    <location>
        <begin position="12"/>
        <end position="30"/>
    </location>
</feature>
<keyword evidence="4" id="KW-1185">Reference proteome</keyword>
<keyword evidence="1" id="KW-1133">Transmembrane helix</keyword>
<organism evidence="3 4">
    <name type="scientific">Nocardia yunnanensis</name>
    <dbReference type="NCBI Taxonomy" id="2382165"/>
    <lineage>
        <taxon>Bacteria</taxon>
        <taxon>Bacillati</taxon>
        <taxon>Actinomycetota</taxon>
        <taxon>Actinomycetes</taxon>
        <taxon>Mycobacteriales</taxon>
        <taxon>Nocardiaceae</taxon>
        <taxon>Nocardia</taxon>
    </lineage>
</organism>
<name>A0A386ZGW4_9NOCA</name>
<proteinExistence type="predicted"/>
<dbReference type="EMBL" id="CP032568">
    <property type="protein sequence ID" value="AYF76716.1"/>
    <property type="molecule type" value="Genomic_DNA"/>
</dbReference>
<dbReference type="KEGG" id="nyu:D7D52_26130"/>
<gene>
    <name evidence="3" type="ORF">D7D52_26130</name>
</gene>
<evidence type="ECO:0000313" key="3">
    <source>
        <dbReference type="EMBL" id="AYF76716.1"/>
    </source>
</evidence>
<dbReference type="InterPro" id="IPR032693">
    <property type="entry name" value="YtkA-like_dom"/>
</dbReference>
<keyword evidence="1" id="KW-0812">Transmembrane</keyword>
<protein>
    <recommendedName>
        <fullName evidence="2">YtkA-like domain-containing protein</fullName>
    </recommendedName>
</protein>
<evidence type="ECO:0000256" key="1">
    <source>
        <dbReference type="SAM" id="Phobius"/>
    </source>
</evidence>
<dbReference type="AlphaFoldDB" id="A0A386ZGW4"/>